<gene>
    <name evidence="2" type="ORF">SDC9_130007</name>
</gene>
<feature type="compositionally biased region" description="Basic residues" evidence="1">
    <location>
        <begin position="178"/>
        <end position="187"/>
    </location>
</feature>
<dbReference type="EMBL" id="VSSQ01031876">
    <property type="protein sequence ID" value="MPM82945.1"/>
    <property type="molecule type" value="Genomic_DNA"/>
</dbReference>
<evidence type="ECO:0000313" key="2">
    <source>
        <dbReference type="EMBL" id="MPM82945.1"/>
    </source>
</evidence>
<reference evidence="2" key="1">
    <citation type="submission" date="2019-08" db="EMBL/GenBank/DDBJ databases">
        <authorList>
            <person name="Kucharzyk K."/>
            <person name="Murdoch R.W."/>
            <person name="Higgins S."/>
            <person name="Loffler F."/>
        </authorList>
    </citation>
    <scope>NUCLEOTIDE SEQUENCE</scope>
</reference>
<accession>A0A645D1D8</accession>
<proteinExistence type="predicted"/>
<dbReference type="AlphaFoldDB" id="A0A645D1D8"/>
<feature type="compositionally biased region" description="Basic and acidic residues" evidence="1">
    <location>
        <begin position="105"/>
        <end position="115"/>
    </location>
</feature>
<protein>
    <submittedName>
        <fullName evidence="2">Uncharacterized protein</fullName>
    </submittedName>
</protein>
<comment type="caution">
    <text evidence="2">The sequence shown here is derived from an EMBL/GenBank/DDBJ whole genome shotgun (WGS) entry which is preliminary data.</text>
</comment>
<organism evidence="2">
    <name type="scientific">bioreactor metagenome</name>
    <dbReference type="NCBI Taxonomy" id="1076179"/>
    <lineage>
        <taxon>unclassified sequences</taxon>
        <taxon>metagenomes</taxon>
        <taxon>ecological metagenomes</taxon>
    </lineage>
</organism>
<feature type="region of interest" description="Disordered" evidence="1">
    <location>
        <begin position="170"/>
        <end position="190"/>
    </location>
</feature>
<evidence type="ECO:0000256" key="1">
    <source>
        <dbReference type="SAM" id="MobiDB-lite"/>
    </source>
</evidence>
<sequence length="259" mass="28463">MVPGDYLKAAGDSARRGGNVDDAAVVGADRARALEERSLEASRAAERPDDAAEQLIAAAFPGDDAAAGAVFDVYHIGHGVVFVCHDDERVLSFRQVGGGERRFAHVRPAHEDGGADGRGPGSEEAFARLRGDDDGGSGAGGGGDRLLRDDAHRAPLVFLNGDEHVYRVHRRGADRSRRAPRARRVARPARLSRQGLHCTHLACASVRGRHRYRRALFHRYLYLEEFFLRGFRPQRNGGQRGAEQRRGDYLFILHYAHLA</sequence>
<feature type="region of interest" description="Disordered" evidence="1">
    <location>
        <begin position="105"/>
        <end position="124"/>
    </location>
</feature>
<name>A0A645D1D8_9ZZZZ</name>